<name>A0A917CKG4_9BACL</name>
<sequence length="385" mass="43358">MRRRFIAVITTILIVYLGINYYIGWHGLVFLQHTFGMTNPWPYWIVFWIVSLGYLLARLAERFVPYFVFYLLKAAGSYWFAILMYAVLLLPMADVAALLLNINNVPADEYVPGIGYIILGILALLLAVGSWNAWRPIVRTYEIKIDKPAGQLKTMRIAVASDLHLGTIVRNKHLQGFVERINALNPDLILLPGDIIDDDIKPFIQQNMAETMRGLKAKHGVYAVLGNHEYIGGHVDEFVERLQQVGIQVLLDRSVQVADSLYIVGRKDRSADSARFGSAGRLKLGELLSGVDLSHPVILMDHQPYHLDLAAAAGVDVMLSGHTHRGQMTPNHFITRRLFELDWGYKRKDTMHAIVSSGLGFWGPPIRLGSRSEIIELIITFDDKA</sequence>
<dbReference type="PANTHER" id="PTHR31302:SF0">
    <property type="entry name" value="TRANSMEMBRANE PROTEIN WITH METALLOPHOSPHOESTERASE DOMAIN"/>
    <property type="match status" value="1"/>
</dbReference>
<reference evidence="3" key="1">
    <citation type="journal article" date="2014" name="Int. J. Syst. Evol. Microbiol.">
        <title>Complete genome sequence of Corynebacterium casei LMG S-19264T (=DSM 44701T), isolated from a smear-ripened cheese.</title>
        <authorList>
            <consortium name="US DOE Joint Genome Institute (JGI-PGF)"/>
            <person name="Walter F."/>
            <person name="Albersmeier A."/>
            <person name="Kalinowski J."/>
            <person name="Ruckert C."/>
        </authorList>
    </citation>
    <scope>NUCLEOTIDE SEQUENCE</scope>
    <source>
        <strain evidence="3">CGMCC 1.12987</strain>
    </source>
</reference>
<evidence type="ECO:0000256" key="1">
    <source>
        <dbReference type="SAM" id="Phobius"/>
    </source>
</evidence>
<proteinExistence type="predicted"/>
<dbReference type="PANTHER" id="PTHR31302">
    <property type="entry name" value="TRANSMEMBRANE PROTEIN WITH METALLOPHOSPHOESTERASE DOMAIN-RELATED"/>
    <property type="match status" value="1"/>
</dbReference>
<dbReference type="AlphaFoldDB" id="A0A917CKG4"/>
<evidence type="ECO:0000259" key="2">
    <source>
        <dbReference type="Pfam" id="PF00149"/>
    </source>
</evidence>
<dbReference type="GO" id="GO:0016787">
    <property type="term" value="F:hydrolase activity"/>
    <property type="evidence" value="ECO:0007669"/>
    <property type="project" value="InterPro"/>
</dbReference>
<dbReference type="Gene3D" id="3.60.21.10">
    <property type="match status" value="1"/>
</dbReference>
<organism evidence="3 4">
    <name type="scientific">Paenibacillus abyssi</name>
    <dbReference type="NCBI Taxonomy" id="1340531"/>
    <lineage>
        <taxon>Bacteria</taxon>
        <taxon>Bacillati</taxon>
        <taxon>Bacillota</taxon>
        <taxon>Bacilli</taxon>
        <taxon>Bacillales</taxon>
        <taxon>Paenibacillaceae</taxon>
        <taxon>Paenibacillus</taxon>
    </lineage>
</organism>
<dbReference type="EMBL" id="BMGR01000002">
    <property type="protein sequence ID" value="GGF91196.1"/>
    <property type="molecule type" value="Genomic_DNA"/>
</dbReference>
<reference evidence="3" key="2">
    <citation type="submission" date="2020-09" db="EMBL/GenBank/DDBJ databases">
        <authorList>
            <person name="Sun Q."/>
            <person name="Zhou Y."/>
        </authorList>
    </citation>
    <scope>NUCLEOTIDE SEQUENCE</scope>
    <source>
        <strain evidence="3">CGMCC 1.12987</strain>
    </source>
</reference>
<feature type="transmembrane region" description="Helical" evidence="1">
    <location>
        <begin position="5"/>
        <end position="23"/>
    </location>
</feature>
<dbReference type="Pfam" id="PF00149">
    <property type="entry name" value="Metallophos"/>
    <property type="match status" value="1"/>
</dbReference>
<dbReference type="InterPro" id="IPR029052">
    <property type="entry name" value="Metallo-depent_PP-like"/>
</dbReference>
<gene>
    <name evidence="3" type="ORF">GCM10010916_05580</name>
</gene>
<evidence type="ECO:0000313" key="3">
    <source>
        <dbReference type="EMBL" id="GGF91196.1"/>
    </source>
</evidence>
<dbReference type="RefSeq" id="WP_188528837.1">
    <property type="nucleotide sequence ID" value="NZ_BMGR01000002.1"/>
</dbReference>
<feature type="transmembrane region" description="Helical" evidence="1">
    <location>
        <begin position="113"/>
        <end position="134"/>
    </location>
</feature>
<keyword evidence="1" id="KW-0472">Membrane</keyword>
<dbReference type="InterPro" id="IPR004843">
    <property type="entry name" value="Calcineurin-like_PHP"/>
</dbReference>
<feature type="transmembrane region" description="Helical" evidence="1">
    <location>
        <begin position="43"/>
        <end position="60"/>
    </location>
</feature>
<accession>A0A917CKG4</accession>
<dbReference type="InterPro" id="IPR051158">
    <property type="entry name" value="Metallophosphoesterase_sf"/>
</dbReference>
<feature type="transmembrane region" description="Helical" evidence="1">
    <location>
        <begin position="67"/>
        <end position="93"/>
    </location>
</feature>
<feature type="domain" description="Calcineurin-like phosphoesterase" evidence="2">
    <location>
        <begin position="155"/>
        <end position="325"/>
    </location>
</feature>
<dbReference type="SUPFAM" id="SSF56300">
    <property type="entry name" value="Metallo-dependent phosphatases"/>
    <property type="match status" value="1"/>
</dbReference>
<protein>
    <submittedName>
        <fullName evidence="3">Phosphoesterase</fullName>
    </submittedName>
</protein>
<dbReference type="Proteomes" id="UP000644756">
    <property type="component" value="Unassembled WGS sequence"/>
</dbReference>
<evidence type="ECO:0000313" key="4">
    <source>
        <dbReference type="Proteomes" id="UP000644756"/>
    </source>
</evidence>
<keyword evidence="1" id="KW-0812">Transmembrane</keyword>
<keyword evidence="1" id="KW-1133">Transmembrane helix</keyword>
<dbReference type="CDD" id="cd07385">
    <property type="entry name" value="MPP_YkuE_C"/>
    <property type="match status" value="1"/>
</dbReference>
<comment type="caution">
    <text evidence="3">The sequence shown here is derived from an EMBL/GenBank/DDBJ whole genome shotgun (WGS) entry which is preliminary data.</text>
</comment>
<keyword evidence="4" id="KW-1185">Reference proteome</keyword>